<dbReference type="OrthoDB" id="10030336at2759"/>
<comment type="caution">
    <text evidence="3">The sequence shown here is derived from an EMBL/GenBank/DDBJ whole genome shotgun (WGS) entry which is preliminary data.</text>
</comment>
<evidence type="ECO:0000256" key="2">
    <source>
        <dbReference type="SAM" id="SignalP"/>
    </source>
</evidence>
<feature type="compositionally biased region" description="Low complexity" evidence="1">
    <location>
        <begin position="160"/>
        <end position="171"/>
    </location>
</feature>
<organism evidence="3 4">
    <name type="scientific">Coptotermes formosanus</name>
    <name type="common">Formosan subterranean termite</name>
    <dbReference type="NCBI Taxonomy" id="36987"/>
    <lineage>
        <taxon>Eukaryota</taxon>
        <taxon>Metazoa</taxon>
        <taxon>Ecdysozoa</taxon>
        <taxon>Arthropoda</taxon>
        <taxon>Hexapoda</taxon>
        <taxon>Insecta</taxon>
        <taxon>Pterygota</taxon>
        <taxon>Neoptera</taxon>
        <taxon>Polyneoptera</taxon>
        <taxon>Dictyoptera</taxon>
        <taxon>Blattodea</taxon>
        <taxon>Blattoidea</taxon>
        <taxon>Termitoidae</taxon>
        <taxon>Rhinotermitidae</taxon>
        <taxon>Coptotermes</taxon>
    </lineage>
</organism>
<feature type="compositionally biased region" description="Polar residues" evidence="1">
    <location>
        <begin position="176"/>
        <end position="204"/>
    </location>
</feature>
<evidence type="ECO:0000256" key="1">
    <source>
        <dbReference type="SAM" id="MobiDB-lite"/>
    </source>
</evidence>
<accession>A0A6L2Q483</accession>
<dbReference type="InParanoid" id="A0A6L2Q483"/>
<protein>
    <submittedName>
        <fullName evidence="3">Uncharacterized protein</fullName>
    </submittedName>
</protein>
<evidence type="ECO:0000313" key="3">
    <source>
        <dbReference type="EMBL" id="GFG39174.1"/>
    </source>
</evidence>
<feature type="chain" id="PRO_5026931965" evidence="2">
    <location>
        <begin position="25"/>
        <end position="324"/>
    </location>
</feature>
<evidence type="ECO:0000313" key="4">
    <source>
        <dbReference type="Proteomes" id="UP000502823"/>
    </source>
</evidence>
<feature type="region of interest" description="Disordered" evidence="1">
    <location>
        <begin position="159"/>
        <end position="324"/>
    </location>
</feature>
<dbReference type="EMBL" id="BLKM01000875">
    <property type="protein sequence ID" value="GFG39174.1"/>
    <property type="molecule type" value="Genomic_DNA"/>
</dbReference>
<reference evidence="4" key="1">
    <citation type="submission" date="2020-01" db="EMBL/GenBank/DDBJ databases">
        <title>Draft genome sequence of the Termite Coptotermes fromosanus.</title>
        <authorList>
            <person name="Itakura S."/>
            <person name="Yosikawa Y."/>
            <person name="Umezawa K."/>
        </authorList>
    </citation>
    <scope>NUCLEOTIDE SEQUENCE [LARGE SCALE GENOMIC DNA]</scope>
</reference>
<name>A0A6L2Q483_COPFO</name>
<feature type="compositionally biased region" description="Polar residues" evidence="1">
    <location>
        <begin position="242"/>
        <end position="271"/>
    </location>
</feature>
<feature type="compositionally biased region" description="Polar residues" evidence="1">
    <location>
        <begin position="306"/>
        <end position="315"/>
    </location>
</feature>
<dbReference type="Proteomes" id="UP000502823">
    <property type="component" value="Unassembled WGS sequence"/>
</dbReference>
<keyword evidence="2" id="KW-0732">Signal</keyword>
<dbReference type="AlphaFoldDB" id="A0A6L2Q483"/>
<sequence>MLPLLASCCCLFLHSFFPPQNQLAVLCDPQTPAVAPVFLPDFQDADSYRQQLQVSQQTQQQPQPASLIENRSTATAFLPGSPQQRHSLLQHQNSTPSIFTLNFPSMACTPDQQFQQQLLQRLQCLSATYANQVRPSQQQQFSLVSPSGIYQQPGLAGLYTPQQHTQTSPTQLGYRVSQTPSYTSSPVLSQRSRQAAPQPDTQASGEEEPTQFIRPLSHSGSDSGGRTEETLRLDPPPPAANKRQQQNQDSGNAQVNKKDQNQLAATLSSMVSLRVSGGEDSTNRRGGLSNGPPFITRSTSEKVPNRSELMSQVQRTAWARHTTK</sequence>
<proteinExistence type="predicted"/>
<keyword evidence="4" id="KW-1185">Reference proteome</keyword>
<feature type="signal peptide" evidence="2">
    <location>
        <begin position="1"/>
        <end position="24"/>
    </location>
</feature>
<gene>
    <name evidence="3" type="ORF">Cfor_10564</name>
</gene>